<accession>A0A9P3Q5H1</accession>
<sequence length="213" mass="24130">MIAKGPGPVDRREHGRRRRKRDQTRDDLLRAMQELLESGEPFTKISVERLAAQTGMSRTRFYMYFEDLGDLLFSAYARIVADGKQIVAKWWDETGFIERHQMRLILGEFVRYRAKHIMVSRAMHACAVTDPIARGSVDALRSQSIDELGAVISAAQSAGSVDDSLDPVVISGWLGWLLERGVDQLVQDARPSNLRKVADSLTNIVWNTLYRPN</sequence>
<feature type="DNA-binding region" description="H-T-H motif" evidence="4">
    <location>
        <begin position="46"/>
        <end position="65"/>
    </location>
</feature>
<dbReference type="EMBL" id="BRXE01000001">
    <property type="protein sequence ID" value="GLB81075.1"/>
    <property type="molecule type" value="Genomic_DNA"/>
</dbReference>
<dbReference type="PROSITE" id="PS50977">
    <property type="entry name" value="HTH_TETR_2"/>
    <property type="match status" value="1"/>
</dbReference>
<evidence type="ECO:0000256" key="4">
    <source>
        <dbReference type="PROSITE-ProRule" id="PRU00335"/>
    </source>
</evidence>
<dbReference type="GO" id="GO:0003700">
    <property type="term" value="F:DNA-binding transcription factor activity"/>
    <property type="evidence" value="ECO:0007669"/>
    <property type="project" value="TreeGrafter"/>
</dbReference>
<keyword evidence="3" id="KW-0804">Transcription</keyword>
<keyword evidence="1" id="KW-0805">Transcription regulation</keyword>
<evidence type="ECO:0000313" key="9">
    <source>
        <dbReference type="Proteomes" id="UP001064782"/>
    </source>
</evidence>
<evidence type="ECO:0000313" key="7">
    <source>
        <dbReference type="EMBL" id="GLB81075.1"/>
    </source>
</evidence>
<organism evidence="8 9">
    <name type="scientific">Mycobacterium kiyosense</name>
    <dbReference type="NCBI Taxonomy" id="2871094"/>
    <lineage>
        <taxon>Bacteria</taxon>
        <taxon>Bacillati</taxon>
        <taxon>Actinomycetota</taxon>
        <taxon>Actinomycetes</taxon>
        <taxon>Mycobacteriales</taxon>
        <taxon>Mycobacteriaceae</taxon>
        <taxon>Mycobacterium</taxon>
    </lineage>
</organism>
<dbReference type="InterPro" id="IPR036271">
    <property type="entry name" value="Tet_transcr_reg_TetR-rel_C_sf"/>
</dbReference>
<evidence type="ECO:0000313" key="8">
    <source>
        <dbReference type="EMBL" id="GLD29540.1"/>
    </source>
</evidence>
<proteinExistence type="predicted"/>
<dbReference type="RefSeq" id="WP_236977010.1">
    <property type="nucleotide sequence ID" value="NZ_BRXE01000001.1"/>
</dbReference>
<evidence type="ECO:0000256" key="1">
    <source>
        <dbReference type="ARBA" id="ARBA00023015"/>
    </source>
</evidence>
<feature type="domain" description="HTH tetR-type" evidence="6">
    <location>
        <begin position="22"/>
        <end position="83"/>
    </location>
</feature>
<evidence type="ECO:0000256" key="5">
    <source>
        <dbReference type="SAM" id="MobiDB-lite"/>
    </source>
</evidence>
<keyword evidence="9" id="KW-1185">Reference proteome</keyword>
<evidence type="ECO:0000259" key="6">
    <source>
        <dbReference type="PROSITE" id="PS50977"/>
    </source>
</evidence>
<evidence type="ECO:0000256" key="2">
    <source>
        <dbReference type="ARBA" id="ARBA00023125"/>
    </source>
</evidence>
<evidence type="ECO:0000256" key="3">
    <source>
        <dbReference type="ARBA" id="ARBA00023163"/>
    </source>
</evidence>
<dbReference type="PANTHER" id="PTHR30055">
    <property type="entry name" value="HTH-TYPE TRANSCRIPTIONAL REGULATOR RUTR"/>
    <property type="match status" value="1"/>
</dbReference>
<dbReference type="SUPFAM" id="SSF46689">
    <property type="entry name" value="Homeodomain-like"/>
    <property type="match status" value="1"/>
</dbReference>
<dbReference type="SUPFAM" id="SSF48498">
    <property type="entry name" value="Tetracyclin repressor-like, C-terminal domain"/>
    <property type="match status" value="1"/>
</dbReference>
<gene>
    <name evidence="8" type="ORF">Mkiyose1413_14230</name>
    <name evidence="7" type="ORF">SRL2020028_03310</name>
</gene>
<keyword evidence="2 4" id="KW-0238">DNA-binding</keyword>
<dbReference type="InterPro" id="IPR001647">
    <property type="entry name" value="HTH_TetR"/>
</dbReference>
<protein>
    <recommendedName>
        <fullName evidence="6">HTH tetR-type domain-containing protein</fullName>
    </recommendedName>
</protein>
<dbReference type="Gene3D" id="1.10.357.10">
    <property type="entry name" value="Tetracycline Repressor, domain 2"/>
    <property type="match status" value="1"/>
</dbReference>
<name>A0A9P3Q5H1_9MYCO</name>
<dbReference type="PANTHER" id="PTHR30055:SF234">
    <property type="entry name" value="HTH-TYPE TRANSCRIPTIONAL REGULATOR BETI"/>
    <property type="match status" value="1"/>
</dbReference>
<dbReference type="AlphaFoldDB" id="A0A9P3Q5H1"/>
<dbReference type="EMBL" id="BRZI01000006">
    <property type="protein sequence ID" value="GLD29540.1"/>
    <property type="molecule type" value="Genomic_DNA"/>
</dbReference>
<dbReference type="Proteomes" id="UP001165663">
    <property type="component" value="Unassembled WGS sequence"/>
</dbReference>
<dbReference type="Gene3D" id="1.10.10.60">
    <property type="entry name" value="Homeodomain-like"/>
    <property type="match status" value="1"/>
</dbReference>
<reference evidence="8" key="1">
    <citation type="submission" date="2022-08" db="EMBL/GenBank/DDBJ databases">
        <title>Mycobacterium kiyosense sp. nov., scotochromogenic slow-glowing species isolated from respiratory specimens.</title>
        <authorList>
            <person name="Fukano H."/>
            <person name="Kazumi Y."/>
            <person name="Sakagami N."/>
            <person name="Ato M."/>
            <person name="Mitarai S."/>
            <person name="Hoshino Y."/>
        </authorList>
    </citation>
    <scope>NUCLEOTIDE SEQUENCE</scope>
    <source>
        <strain evidence="8">1413</strain>
        <strain evidence="7">SRL2020-028</strain>
    </source>
</reference>
<dbReference type="GO" id="GO:0000976">
    <property type="term" value="F:transcription cis-regulatory region binding"/>
    <property type="evidence" value="ECO:0007669"/>
    <property type="project" value="TreeGrafter"/>
</dbReference>
<dbReference type="Proteomes" id="UP001064782">
    <property type="component" value="Unassembled WGS sequence"/>
</dbReference>
<dbReference type="InterPro" id="IPR009057">
    <property type="entry name" value="Homeodomain-like_sf"/>
</dbReference>
<dbReference type="InterPro" id="IPR050109">
    <property type="entry name" value="HTH-type_TetR-like_transc_reg"/>
</dbReference>
<comment type="caution">
    <text evidence="8">The sequence shown here is derived from an EMBL/GenBank/DDBJ whole genome shotgun (WGS) entry which is preliminary data.</text>
</comment>
<feature type="region of interest" description="Disordered" evidence="5">
    <location>
        <begin position="1"/>
        <end position="23"/>
    </location>
</feature>